<evidence type="ECO:0000256" key="1">
    <source>
        <dbReference type="SAM" id="SignalP"/>
    </source>
</evidence>
<dbReference type="InterPro" id="IPR026906">
    <property type="entry name" value="LRR_5"/>
</dbReference>
<dbReference type="Proteomes" id="UP000014680">
    <property type="component" value="Unassembled WGS sequence"/>
</dbReference>
<dbReference type="OrthoDB" id="304080at2759"/>
<accession>A0A0A1U3R0</accession>
<protein>
    <recommendedName>
        <fullName evidence="2">EGF-like domain-containing protein</fullName>
    </recommendedName>
</protein>
<dbReference type="EMBL" id="KB206689">
    <property type="protein sequence ID" value="ELP88848.1"/>
    <property type="molecule type" value="Genomic_DNA"/>
</dbReference>
<gene>
    <name evidence="3" type="ORF">EIN_474500</name>
</gene>
<dbReference type="AlphaFoldDB" id="A0A0A1U3R0"/>
<proteinExistence type="predicted"/>
<dbReference type="SUPFAM" id="SSF57184">
    <property type="entry name" value="Growth factor receptor domain"/>
    <property type="match status" value="2"/>
</dbReference>
<keyword evidence="4" id="KW-1185">Reference proteome</keyword>
<dbReference type="PANTHER" id="PTHR23275">
    <property type="entry name" value="CABRIOLET.-RELATED"/>
    <property type="match status" value="1"/>
</dbReference>
<feature type="signal peptide" evidence="1">
    <location>
        <begin position="1"/>
        <end position="22"/>
    </location>
</feature>
<dbReference type="SUPFAM" id="SSF52058">
    <property type="entry name" value="L domain-like"/>
    <property type="match status" value="1"/>
</dbReference>
<evidence type="ECO:0000259" key="2">
    <source>
        <dbReference type="SMART" id="SM00181"/>
    </source>
</evidence>
<dbReference type="InterPro" id="IPR052798">
    <property type="entry name" value="Giardia_VSA"/>
</dbReference>
<evidence type="ECO:0000313" key="4">
    <source>
        <dbReference type="Proteomes" id="UP000014680"/>
    </source>
</evidence>
<dbReference type="SMART" id="SM00261">
    <property type="entry name" value="FU"/>
    <property type="match status" value="6"/>
</dbReference>
<feature type="domain" description="EGF-like" evidence="2">
    <location>
        <begin position="510"/>
        <end position="541"/>
    </location>
</feature>
<reference evidence="3 4" key="1">
    <citation type="submission" date="2012-10" db="EMBL/GenBank/DDBJ databases">
        <authorList>
            <person name="Zafar N."/>
            <person name="Inman J."/>
            <person name="Hall N."/>
            <person name="Lorenzi H."/>
            <person name="Caler E."/>
        </authorList>
    </citation>
    <scope>NUCLEOTIDE SEQUENCE [LARGE SCALE GENOMIC DNA]</scope>
    <source>
        <strain evidence="3 4">IP1</strain>
    </source>
</reference>
<feature type="chain" id="PRO_5001990881" description="EGF-like domain-containing protein" evidence="1">
    <location>
        <begin position="23"/>
        <end position="680"/>
    </location>
</feature>
<feature type="domain" description="EGF-like" evidence="2">
    <location>
        <begin position="608"/>
        <end position="642"/>
    </location>
</feature>
<dbReference type="GeneID" id="14887892"/>
<dbReference type="SMART" id="SM00181">
    <property type="entry name" value="EGF"/>
    <property type="match status" value="6"/>
</dbReference>
<dbReference type="InterPro" id="IPR009030">
    <property type="entry name" value="Growth_fac_rcpt_cys_sf"/>
</dbReference>
<dbReference type="Pfam" id="PF13306">
    <property type="entry name" value="LRR_5"/>
    <property type="match status" value="1"/>
</dbReference>
<organism evidence="3 4">
    <name type="scientific">Entamoeba invadens IP1</name>
    <dbReference type="NCBI Taxonomy" id="370355"/>
    <lineage>
        <taxon>Eukaryota</taxon>
        <taxon>Amoebozoa</taxon>
        <taxon>Evosea</taxon>
        <taxon>Archamoebae</taxon>
        <taxon>Mastigamoebida</taxon>
        <taxon>Entamoebidae</taxon>
        <taxon>Entamoeba</taxon>
    </lineage>
</organism>
<dbReference type="PANTHER" id="PTHR23275:SF100">
    <property type="entry name" value="EGF-LIKE DOMAIN-CONTAINING PROTEIN"/>
    <property type="match status" value="1"/>
</dbReference>
<feature type="domain" description="EGF-like" evidence="2">
    <location>
        <begin position="429"/>
        <end position="461"/>
    </location>
</feature>
<dbReference type="InterPro" id="IPR006212">
    <property type="entry name" value="Furin_repeat"/>
</dbReference>
<keyword evidence="1" id="KW-0732">Signal</keyword>
<dbReference type="RefSeq" id="XP_004255619.1">
    <property type="nucleotide sequence ID" value="XM_004255571.1"/>
</dbReference>
<dbReference type="Gene3D" id="2.10.220.10">
    <property type="entry name" value="Hormone Receptor, Insulin-like Growth Factor Receptor 1, Chain A, domain 2"/>
    <property type="match status" value="4"/>
</dbReference>
<dbReference type="VEuPathDB" id="AmoebaDB:EIN_474500"/>
<name>A0A0A1U3R0_ENTIV</name>
<feature type="domain" description="EGF-like" evidence="2">
    <location>
        <begin position="560"/>
        <end position="594"/>
    </location>
</feature>
<dbReference type="KEGG" id="eiv:EIN_474500"/>
<sequence length="680" mass="76830">MGSLFLTITTLFVLGISESCYTIDEDHCVSDQLGLCTGNLVIVEEDVDCVGVNGFWGSTITSITFTSPDKIRIKDSAFYNAFSLNNYYSNGTASLGPYAFVSTQIKTFDLEGVTDLPMYAFYRNTKLKAVYNTDSLVNISTRVFNHCASLDSFPFSPSIKKILAYAFADTGFVHLKFPIRLSSYYDDIFYWCTKLETADLTRVYSIFERFFEGSKKLRKVVGTESIRRVYAGAFSGCTSLNALHLYSSTMAINYDFINIPFLFFHGTTAPTTVVTLNTNLVVYVDEKYIKSTFGNLNVTKARCDNVHYINTTATVDGEINGVQCLSCPNGMNTISGLGETCELNVSICLDTVSHCDFCEETGKCEYCADNYFLNVMTSQCVEKCPERFWQTASRCVNCIDNCQICDDTESCELCDENMYFNKEKGACVNCLDTNCKYCDTTGRCNECNKNYQLIMPYKVCILCGNNCVRCREDGTCIECEPNYKMLDETRSCVYEKCPERYYEAEGLCKRCDENCAVCVKNGECEECVSGAYKVDRLNICLESCPLTKYYIDETNKVCIDCTPNCKTCSEINDIVMCSTCEDGFKLIEPRRLCVSKCPVEEYFELEGTCKQCPTNCLQCKDAHSCELCKRGHFYNSTNNVCETCDGTTTCLENKQVNMKLEKSLSYNRESPFYYCLLFYQ</sequence>
<feature type="domain" description="EGF-like" evidence="2">
    <location>
        <begin position="462"/>
        <end position="493"/>
    </location>
</feature>
<feature type="domain" description="EGF-like" evidence="2">
    <location>
        <begin position="347"/>
        <end position="381"/>
    </location>
</feature>
<evidence type="ECO:0000313" key="3">
    <source>
        <dbReference type="EMBL" id="ELP88848.1"/>
    </source>
</evidence>
<dbReference type="InterPro" id="IPR000742">
    <property type="entry name" value="EGF"/>
</dbReference>
<dbReference type="InterPro" id="IPR032675">
    <property type="entry name" value="LRR_dom_sf"/>
</dbReference>
<dbReference type="Gene3D" id="3.80.10.10">
    <property type="entry name" value="Ribonuclease Inhibitor"/>
    <property type="match status" value="1"/>
</dbReference>